<gene>
    <name evidence="1" type="ORF">PR048_016610</name>
</gene>
<keyword evidence="2" id="KW-1185">Reference proteome</keyword>
<dbReference type="PANTHER" id="PTHR47331">
    <property type="entry name" value="PHD-TYPE DOMAIN-CONTAINING PROTEIN"/>
    <property type="match status" value="1"/>
</dbReference>
<proteinExistence type="predicted"/>
<reference evidence="1 2" key="1">
    <citation type="submission" date="2023-02" db="EMBL/GenBank/DDBJ databases">
        <title>LHISI_Scaffold_Assembly.</title>
        <authorList>
            <person name="Stuart O.P."/>
            <person name="Cleave R."/>
            <person name="Magrath M.J.L."/>
            <person name="Mikheyev A.S."/>
        </authorList>
    </citation>
    <scope>NUCLEOTIDE SEQUENCE [LARGE SCALE GENOMIC DNA]</scope>
    <source>
        <strain evidence="1">Daus_M_001</strain>
        <tissue evidence="1">Leg muscle</tissue>
    </source>
</reference>
<dbReference type="EMBL" id="JARBHB010000006">
    <property type="protein sequence ID" value="KAJ8880147.1"/>
    <property type="molecule type" value="Genomic_DNA"/>
</dbReference>
<evidence type="ECO:0000313" key="1">
    <source>
        <dbReference type="EMBL" id="KAJ8880147.1"/>
    </source>
</evidence>
<sequence length="207" mass="23602">MTLPCLRQVAIPSYILKEQTKLSLHIFANANQHTYATVIFLRVESSGDVELHLVEARARLAPLKKTTIPWLELLAAIAAILAATLPSNLQLKTENLHSWSDSTSVILYIQCDEQWSVFVYNRVQEIQQLPKGLGNAEVEIVKLIQKESFHGPEDRRLSSLRSYEDDCRTLHLRTTISGRKGRPEFRHPAVLPAEHHVVERLIYSLYV</sequence>
<dbReference type="Proteomes" id="UP001159363">
    <property type="component" value="Chromosome 5"/>
</dbReference>
<dbReference type="InterPro" id="IPR008042">
    <property type="entry name" value="Retrotrans_Pao"/>
</dbReference>
<protein>
    <submittedName>
        <fullName evidence="1">Uncharacterized protein</fullName>
    </submittedName>
</protein>
<accession>A0ABQ9H7A1</accession>
<evidence type="ECO:0000313" key="2">
    <source>
        <dbReference type="Proteomes" id="UP001159363"/>
    </source>
</evidence>
<dbReference type="Pfam" id="PF05380">
    <property type="entry name" value="Peptidase_A17"/>
    <property type="match status" value="1"/>
</dbReference>
<name>A0ABQ9H7A1_9NEOP</name>
<organism evidence="1 2">
    <name type="scientific">Dryococelus australis</name>
    <dbReference type="NCBI Taxonomy" id="614101"/>
    <lineage>
        <taxon>Eukaryota</taxon>
        <taxon>Metazoa</taxon>
        <taxon>Ecdysozoa</taxon>
        <taxon>Arthropoda</taxon>
        <taxon>Hexapoda</taxon>
        <taxon>Insecta</taxon>
        <taxon>Pterygota</taxon>
        <taxon>Neoptera</taxon>
        <taxon>Polyneoptera</taxon>
        <taxon>Phasmatodea</taxon>
        <taxon>Verophasmatodea</taxon>
        <taxon>Anareolatae</taxon>
        <taxon>Phasmatidae</taxon>
        <taxon>Eurycanthinae</taxon>
        <taxon>Dryococelus</taxon>
    </lineage>
</organism>
<comment type="caution">
    <text evidence="1">The sequence shown here is derived from an EMBL/GenBank/DDBJ whole genome shotgun (WGS) entry which is preliminary data.</text>
</comment>